<sequence>MQYFMSVEWFVLATLCVASAAVAVWFLNPKPERRGMDHDLLVADGRTDAVFLFDDQTLIAWSSGARKFLGENAEEFSWTKLRDKLSRSYPGLPQSPGFLRDVGSLTLTGTAEADNREAHCEWIDGITRVQLRRAASELGEVADDQELTTLRAAVHQAPYPVWLQSDDARVTWTNLAYDRLNQKICGRGNDTSAPLFPNLDAPMTSGRAERISIELPELEKKLWYNVSTTETEAGWLCHAMDVNAVVDAEVAQRNFVQTLAKTFAQLSIGLAIFDRNRQLVLFNPVLIDLTALPASFLSSRPNLMSFFDRLRDQRMMPEPKNYSSWRHQMADLLEAAAEGRYQETWSLPSGSVYSVSGRPHPDGAIAFLFEDITAEITLTRQFRSELELGQSILDNIDDAFAVFGADGSMVYSNTAYHEMWKTNPDASFAKISITDACKIWQELSGPTPAWGEIRDFVAGGTENRGPWWSRVTLRNGEQLICRTQSLQNGSTMVRFQQASVPIAPPEQERFTVSKET</sequence>
<keyword evidence="2" id="KW-1185">Reference proteome</keyword>
<dbReference type="Proteomes" id="UP000068382">
    <property type="component" value="Unassembled WGS sequence"/>
</dbReference>
<dbReference type="RefSeq" id="WP_068239250.1">
    <property type="nucleotide sequence ID" value="NZ_LPUY01000008.1"/>
</dbReference>
<dbReference type="SUPFAM" id="SSF55785">
    <property type="entry name" value="PYP-like sensor domain (PAS domain)"/>
    <property type="match status" value="1"/>
</dbReference>
<protein>
    <submittedName>
        <fullName evidence="1">Sensor protein DivL</fullName>
        <ecNumber evidence="1">2.7.13.3</ecNumber>
    </submittedName>
</protein>
<reference evidence="1 2" key="1">
    <citation type="submission" date="2015-12" db="EMBL/GenBank/DDBJ databases">
        <title>Genome sequence of the marine Rhodobacteraceae strain O3.65, Candidatus Tritonibacter horizontis.</title>
        <authorList>
            <person name="Poehlein A."/>
            <person name="Giebel H.A."/>
            <person name="Voget S."/>
            <person name="Brinkhoff T."/>
        </authorList>
    </citation>
    <scope>NUCLEOTIDE SEQUENCE [LARGE SCALE GENOMIC DNA]</scope>
    <source>
        <strain evidence="1 2">O3.65</strain>
    </source>
</reference>
<keyword evidence="1" id="KW-0808">Transferase</keyword>
<dbReference type="InterPro" id="IPR035965">
    <property type="entry name" value="PAS-like_dom_sf"/>
</dbReference>
<dbReference type="GO" id="GO:0004673">
    <property type="term" value="F:protein histidine kinase activity"/>
    <property type="evidence" value="ECO:0007669"/>
    <property type="project" value="UniProtKB-EC"/>
</dbReference>
<dbReference type="AlphaFoldDB" id="A0A132C2B3"/>
<accession>A0A132C2B3</accession>
<evidence type="ECO:0000313" key="2">
    <source>
        <dbReference type="Proteomes" id="UP000068382"/>
    </source>
</evidence>
<evidence type="ECO:0000313" key="1">
    <source>
        <dbReference type="EMBL" id="KUP94795.1"/>
    </source>
</evidence>
<dbReference type="Pfam" id="PF12860">
    <property type="entry name" value="PAS_7"/>
    <property type="match status" value="1"/>
</dbReference>
<proteinExistence type="predicted"/>
<organism evidence="1 2">
    <name type="scientific">Tritonibacter horizontis</name>
    <dbReference type="NCBI Taxonomy" id="1768241"/>
    <lineage>
        <taxon>Bacteria</taxon>
        <taxon>Pseudomonadati</taxon>
        <taxon>Pseudomonadota</taxon>
        <taxon>Alphaproteobacteria</taxon>
        <taxon>Rhodobacterales</taxon>
        <taxon>Paracoccaceae</taxon>
        <taxon>Tritonibacter</taxon>
    </lineage>
</organism>
<dbReference type="EMBL" id="LPUY01000008">
    <property type="protein sequence ID" value="KUP94795.1"/>
    <property type="molecule type" value="Genomic_DNA"/>
</dbReference>
<name>A0A132C2B3_9RHOB</name>
<comment type="caution">
    <text evidence="1">The sequence shown here is derived from an EMBL/GenBank/DDBJ whole genome shotgun (WGS) entry which is preliminary data.</text>
</comment>
<dbReference type="PATRIC" id="fig|1768241.3.peg.130"/>
<dbReference type="EC" id="2.7.13.3" evidence="1"/>
<dbReference type="OrthoDB" id="9797304at2"/>
<gene>
    <name evidence="1" type="primary">divL</name>
    <name evidence="1" type="ORF">TRIHO_01290</name>
</gene>